<sequence length="196" mass="22053">MIIAFISLVNCLRLEKAFSHNGMRFMPHQIFDDNVQCDIGDGTRSPHNSNITQGDVLIPKIFNVYTHFGPVKSLTVMTVTGIARFAFSESNITSITMPDSIKTIHYHAFDHCQFLRKIIWSPNIEIIEQCAFANCESITGTVILPSKLIAIKSLAFHRFGTNITLFFHKDLQFIEDNAFSESGITGNLTLLQNLTK</sequence>
<dbReference type="InterPro" id="IPR026906">
    <property type="entry name" value="LRR_5"/>
</dbReference>
<dbReference type="EMBL" id="DS114029">
    <property type="protein sequence ID" value="EAX91543.1"/>
    <property type="molecule type" value="Genomic_DNA"/>
</dbReference>
<dbReference type="AlphaFoldDB" id="A2FU82"/>
<proteinExistence type="predicted"/>
<dbReference type="VEuPathDB" id="TrichDB:TVAGG3_0705900"/>
<name>A2FU82_TRIV3</name>
<dbReference type="Pfam" id="PF13306">
    <property type="entry name" value="LRR_5"/>
    <property type="match status" value="1"/>
</dbReference>
<evidence type="ECO:0008006" key="3">
    <source>
        <dbReference type="Google" id="ProtNLM"/>
    </source>
</evidence>
<reference evidence="1" key="1">
    <citation type="submission" date="2006-10" db="EMBL/GenBank/DDBJ databases">
        <authorList>
            <person name="Amadeo P."/>
            <person name="Zhao Q."/>
            <person name="Wortman J."/>
            <person name="Fraser-Liggett C."/>
            <person name="Carlton J."/>
        </authorList>
    </citation>
    <scope>NUCLEOTIDE SEQUENCE</scope>
    <source>
        <strain evidence="1">G3</strain>
    </source>
</reference>
<dbReference type="Gene3D" id="3.80.10.10">
    <property type="entry name" value="Ribonuclease Inhibitor"/>
    <property type="match status" value="1"/>
</dbReference>
<reference evidence="1" key="2">
    <citation type="journal article" date="2007" name="Science">
        <title>Draft genome sequence of the sexually transmitted pathogen Trichomonas vaginalis.</title>
        <authorList>
            <person name="Carlton J.M."/>
            <person name="Hirt R.P."/>
            <person name="Silva J.C."/>
            <person name="Delcher A.L."/>
            <person name="Schatz M."/>
            <person name="Zhao Q."/>
            <person name="Wortman J.R."/>
            <person name="Bidwell S.L."/>
            <person name="Alsmark U.C.M."/>
            <person name="Besteiro S."/>
            <person name="Sicheritz-Ponten T."/>
            <person name="Noel C.J."/>
            <person name="Dacks J.B."/>
            <person name="Foster P.G."/>
            <person name="Simillion C."/>
            <person name="Van de Peer Y."/>
            <person name="Miranda-Saavedra D."/>
            <person name="Barton G.J."/>
            <person name="Westrop G.D."/>
            <person name="Mueller S."/>
            <person name="Dessi D."/>
            <person name="Fiori P.L."/>
            <person name="Ren Q."/>
            <person name="Paulsen I."/>
            <person name="Zhang H."/>
            <person name="Bastida-Corcuera F.D."/>
            <person name="Simoes-Barbosa A."/>
            <person name="Brown M.T."/>
            <person name="Hayes R.D."/>
            <person name="Mukherjee M."/>
            <person name="Okumura C.Y."/>
            <person name="Schneider R."/>
            <person name="Smith A.J."/>
            <person name="Vanacova S."/>
            <person name="Villalvazo M."/>
            <person name="Haas B.J."/>
            <person name="Pertea M."/>
            <person name="Feldblyum T.V."/>
            <person name="Utterback T.R."/>
            <person name="Shu C.L."/>
            <person name="Osoegawa K."/>
            <person name="de Jong P.J."/>
            <person name="Hrdy I."/>
            <person name="Horvathova L."/>
            <person name="Zubacova Z."/>
            <person name="Dolezal P."/>
            <person name="Malik S.B."/>
            <person name="Logsdon J.M. Jr."/>
            <person name="Henze K."/>
            <person name="Gupta A."/>
            <person name="Wang C.C."/>
            <person name="Dunne R.L."/>
            <person name="Upcroft J.A."/>
            <person name="Upcroft P."/>
            <person name="White O."/>
            <person name="Salzberg S.L."/>
            <person name="Tang P."/>
            <person name="Chiu C.-H."/>
            <person name="Lee Y.-S."/>
            <person name="Embley T.M."/>
            <person name="Coombs G.H."/>
            <person name="Mottram J.C."/>
            <person name="Tachezy J."/>
            <person name="Fraser-Liggett C.M."/>
            <person name="Johnson P.J."/>
        </authorList>
    </citation>
    <scope>NUCLEOTIDE SEQUENCE [LARGE SCALE GENOMIC DNA]</scope>
    <source>
        <strain evidence="1">G3</strain>
    </source>
</reference>
<accession>A2FU82</accession>
<dbReference type="VEuPathDB" id="TrichDB:TVAG_376550"/>
<gene>
    <name evidence="1" type="ORF">TVAG_376550</name>
</gene>
<evidence type="ECO:0000313" key="2">
    <source>
        <dbReference type="Proteomes" id="UP000001542"/>
    </source>
</evidence>
<dbReference type="KEGG" id="tva:4749236"/>
<organism evidence="1 2">
    <name type="scientific">Trichomonas vaginalis (strain ATCC PRA-98 / G3)</name>
    <dbReference type="NCBI Taxonomy" id="412133"/>
    <lineage>
        <taxon>Eukaryota</taxon>
        <taxon>Metamonada</taxon>
        <taxon>Parabasalia</taxon>
        <taxon>Trichomonadida</taxon>
        <taxon>Trichomonadidae</taxon>
        <taxon>Trichomonas</taxon>
    </lineage>
</organism>
<evidence type="ECO:0000313" key="1">
    <source>
        <dbReference type="EMBL" id="EAX91543.1"/>
    </source>
</evidence>
<dbReference type="RefSeq" id="XP_001304473.1">
    <property type="nucleotide sequence ID" value="XM_001304472.1"/>
</dbReference>
<dbReference type="Proteomes" id="UP000001542">
    <property type="component" value="Unassembled WGS sequence"/>
</dbReference>
<dbReference type="InterPro" id="IPR032675">
    <property type="entry name" value="LRR_dom_sf"/>
</dbReference>
<dbReference type="InParanoid" id="A2FU82"/>
<protein>
    <recommendedName>
        <fullName evidence="3">Surface antigen BspA-like</fullName>
    </recommendedName>
</protein>
<dbReference type="STRING" id="5722.A2FU82"/>
<keyword evidence="2" id="KW-1185">Reference proteome</keyword>